<comment type="caution">
    <text evidence="16">The sequence shown here is derived from an EMBL/GenBank/DDBJ whole genome shotgun (WGS) entry which is preliminary data.</text>
</comment>
<evidence type="ECO:0000259" key="14">
    <source>
        <dbReference type="Pfam" id="PF02687"/>
    </source>
</evidence>
<evidence type="ECO:0000256" key="4">
    <source>
        <dbReference type="ARBA" id="ARBA00011160"/>
    </source>
</evidence>
<dbReference type="Proteomes" id="UP000481339">
    <property type="component" value="Unassembled WGS sequence"/>
</dbReference>
<evidence type="ECO:0000256" key="12">
    <source>
        <dbReference type="PIRNR" id="PIRNR003097"/>
    </source>
</evidence>
<accession>A0A7C8BRK9</accession>
<organism evidence="16 17">
    <name type="scientific">Pseudoclavibacter caeni</name>
    <dbReference type="NCBI Taxonomy" id="908846"/>
    <lineage>
        <taxon>Bacteria</taxon>
        <taxon>Bacillati</taxon>
        <taxon>Actinomycetota</taxon>
        <taxon>Actinomycetes</taxon>
        <taxon>Micrococcales</taxon>
        <taxon>Microbacteriaceae</taxon>
        <taxon>Pseudoclavibacter</taxon>
    </lineage>
</organism>
<dbReference type="PANTHER" id="PTHR47755:SF1">
    <property type="entry name" value="CELL DIVISION PROTEIN FTSX"/>
    <property type="match status" value="1"/>
</dbReference>
<feature type="transmembrane region" description="Helical" evidence="13">
    <location>
        <begin position="183"/>
        <end position="206"/>
    </location>
</feature>
<keyword evidence="6 12" id="KW-1003">Cell membrane</keyword>
<comment type="subcellular location">
    <subcellularLocation>
        <location evidence="2">Cell membrane</location>
        <topology evidence="2">Multi-pass membrane protein</topology>
    </subcellularLocation>
</comment>
<dbReference type="EMBL" id="WBKA01000004">
    <property type="protein sequence ID" value="KAB1631967.1"/>
    <property type="molecule type" value="Genomic_DNA"/>
</dbReference>
<comment type="similarity">
    <text evidence="3 12">Belongs to the ABC-4 integral membrane protein family. FtsX subfamily.</text>
</comment>
<dbReference type="PIRSF" id="PIRSF003097">
    <property type="entry name" value="FtsX"/>
    <property type="match status" value="1"/>
</dbReference>
<evidence type="ECO:0000256" key="7">
    <source>
        <dbReference type="ARBA" id="ARBA00022618"/>
    </source>
</evidence>
<keyword evidence="7 12" id="KW-0132">Cell division</keyword>
<dbReference type="InterPro" id="IPR040690">
    <property type="entry name" value="FtsX_ECD"/>
</dbReference>
<keyword evidence="17" id="KW-1185">Reference proteome</keyword>
<evidence type="ECO:0000313" key="17">
    <source>
        <dbReference type="Proteomes" id="UP000481339"/>
    </source>
</evidence>
<comment type="subunit">
    <text evidence="4">Forms a membrane-associated complex with FtsE.</text>
</comment>
<comment type="function">
    <text evidence="1">Part of the ABC transporter FtsEX involved in cellular division.</text>
</comment>
<dbReference type="GO" id="GO:0005886">
    <property type="term" value="C:plasma membrane"/>
    <property type="evidence" value="ECO:0007669"/>
    <property type="project" value="UniProtKB-SubCell"/>
</dbReference>
<evidence type="ECO:0000256" key="10">
    <source>
        <dbReference type="ARBA" id="ARBA00023136"/>
    </source>
</evidence>
<evidence type="ECO:0000256" key="1">
    <source>
        <dbReference type="ARBA" id="ARBA00003552"/>
    </source>
</evidence>
<dbReference type="GO" id="GO:0051301">
    <property type="term" value="P:cell division"/>
    <property type="evidence" value="ECO:0007669"/>
    <property type="project" value="UniProtKB-KW"/>
</dbReference>
<dbReference type="Gene3D" id="3.30.70.3040">
    <property type="match status" value="1"/>
</dbReference>
<evidence type="ECO:0000256" key="2">
    <source>
        <dbReference type="ARBA" id="ARBA00004651"/>
    </source>
</evidence>
<evidence type="ECO:0000256" key="5">
    <source>
        <dbReference type="ARBA" id="ARBA00021907"/>
    </source>
</evidence>
<evidence type="ECO:0000256" key="9">
    <source>
        <dbReference type="ARBA" id="ARBA00022989"/>
    </source>
</evidence>
<dbReference type="RefSeq" id="WP_158036436.1">
    <property type="nucleotide sequence ID" value="NZ_BAAAZV010000020.1"/>
</dbReference>
<name>A0A7C8BRK9_9MICO</name>
<dbReference type="OrthoDB" id="9812531at2"/>
<evidence type="ECO:0000313" key="16">
    <source>
        <dbReference type="EMBL" id="KAB1631967.1"/>
    </source>
</evidence>
<feature type="domain" description="ABC3 transporter permease C-terminal" evidence="14">
    <location>
        <begin position="187"/>
        <end position="306"/>
    </location>
</feature>
<dbReference type="InterPro" id="IPR047929">
    <property type="entry name" value="FtsX_actino"/>
</dbReference>
<protein>
    <recommendedName>
        <fullName evidence="5 12">Cell division protein FtsX</fullName>
    </recommendedName>
</protein>
<keyword evidence="10 12" id="KW-0472">Membrane</keyword>
<gene>
    <name evidence="16" type="ORF">F8O02_06515</name>
</gene>
<evidence type="ECO:0000256" key="13">
    <source>
        <dbReference type="SAM" id="Phobius"/>
    </source>
</evidence>
<keyword evidence="8 13" id="KW-0812">Transmembrane</keyword>
<feature type="transmembrane region" description="Helical" evidence="13">
    <location>
        <begin position="279"/>
        <end position="301"/>
    </location>
</feature>
<evidence type="ECO:0000256" key="8">
    <source>
        <dbReference type="ARBA" id="ARBA00022692"/>
    </source>
</evidence>
<dbReference type="Pfam" id="PF02687">
    <property type="entry name" value="FtsX"/>
    <property type="match status" value="1"/>
</dbReference>
<evidence type="ECO:0000256" key="3">
    <source>
        <dbReference type="ARBA" id="ARBA00007379"/>
    </source>
</evidence>
<dbReference type="AlphaFoldDB" id="A0A7C8BRK9"/>
<keyword evidence="9 13" id="KW-1133">Transmembrane helix</keyword>
<evidence type="ECO:0000256" key="6">
    <source>
        <dbReference type="ARBA" id="ARBA00022475"/>
    </source>
</evidence>
<feature type="domain" description="FtsX extracellular" evidence="15">
    <location>
        <begin position="57"/>
        <end position="164"/>
    </location>
</feature>
<sequence length="307" mass="33951">MNFRRIMAETRTGLSRNMSMVVSIVLVTFISLTFVGAAVLLQMQISSMKTFWYDKAQVAIYLCSDSSSADQCPNGAVTDDERQAIEERLDSDLYSQYVDQYYYEDQQQAYENFKEQFADNQALSFVTQDQLWSTYWVNLQDPNDAAQAAVIIDGFTGMAGVDQVQDQKAYLDQIFAVLNVGSLTALSIAGLMLVAAILLITTTIRLSAFSRRRELGIMRLVGASNFFIQTPFVLEGVVSAFIGSVLASAALAAVVKFFVQGYLQSAMPYTAFISLHSVWPVFPIVIGVGVVLSALASAFAIRRYLRV</sequence>
<dbReference type="PANTHER" id="PTHR47755">
    <property type="entry name" value="CELL DIVISION PROTEIN FTSX"/>
    <property type="match status" value="1"/>
</dbReference>
<dbReference type="NCBIfam" id="NF038346">
    <property type="entry name" value="FtsX_actino"/>
    <property type="match status" value="1"/>
</dbReference>
<evidence type="ECO:0000256" key="11">
    <source>
        <dbReference type="ARBA" id="ARBA00023306"/>
    </source>
</evidence>
<dbReference type="InterPro" id="IPR003838">
    <property type="entry name" value="ABC3_permease_C"/>
</dbReference>
<keyword evidence="11 12" id="KW-0131">Cell cycle</keyword>
<dbReference type="Pfam" id="PF18075">
    <property type="entry name" value="FtsX_ECD"/>
    <property type="match status" value="1"/>
</dbReference>
<proteinExistence type="inferred from homology"/>
<feature type="transmembrane region" description="Helical" evidence="13">
    <location>
        <begin position="226"/>
        <end position="259"/>
    </location>
</feature>
<evidence type="ECO:0000259" key="15">
    <source>
        <dbReference type="Pfam" id="PF18075"/>
    </source>
</evidence>
<reference evidence="16 17" key="1">
    <citation type="submission" date="2019-09" db="EMBL/GenBank/DDBJ databases">
        <title>Phylogeny of genus Pseudoclavibacter and closely related genus.</title>
        <authorList>
            <person name="Li Y."/>
        </authorList>
    </citation>
    <scope>NUCLEOTIDE SEQUENCE [LARGE SCALE GENOMIC DNA]</scope>
    <source>
        <strain evidence="16 17">JCM 16921</strain>
    </source>
</reference>
<dbReference type="InterPro" id="IPR004513">
    <property type="entry name" value="FtsX"/>
</dbReference>